<organism evidence="2 5">
    <name type="scientific">Methylopila capsulata</name>
    <dbReference type="NCBI Taxonomy" id="61654"/>
    <lineage>
        <taxon>Bacteria</taxon>
        <taxon>Pseudomonadati</taxon>
        <taxon>Pseudomonadota</taxon>
        <taxon>Alphaproteobacteria</taxon>
        <taxon>Hyphomicrobiales</taxon>
        <taxon>Methylopilaceae</taxon>
        <taxon>Methylopila</taxon>
    </lineage>
</organism>
<dbReference type="AlphaFoldDB" id="A0A9W6MRF0"/>
<protein>
    <submittedName>
        <fullName evidence="3">Flp pilus assembly protein TadG</fullName>
    </submittedName>
</protein>
<name>A0A9W6MRF0_9HYPH</name>
<feature type="domain" description="TadE-like" evidence="1">
    <location>
        <begin position="1"/>
        <end position="35"/>
    </location>
</feature>
<evidence type="ECO:0000313" key="3">
    <source>
        <dbReference type="EMBL" id="MBM7850352.1"/>
    </source>
</evidence>
<dbReference type="EMBL" id="BSFF01000002">
    <property type="protein sequence ID" value="GLK55645.1"/>
    <property type="molecule type" value="Genomic_DNA"/>
</dbReference>
<reference evidence="3 4" key="2">
    <citation type="submission" date="2021-01" db="EMBL/GenBank/DDBJ databases">
        <title>Genomic Encyclopedia of Type Strains, Phase IV (KMG-IV): sequencing the most valuable type-strain genomes for metagenomic binning, comparative biology and taxonomic classification.</title>
        <authorList>
            <person name="Goeker M."/>
        </authorList>
    </citation>
    <scope>NUCLEOTIDE SEQUENCE [LARGE SCALE GENOMIC DNA]</scope>
    <source>
        <strain evidence="3 4">DSM 6130</strain>
    </source>
</reference>
<reference evidence="2" key="1">
    <citation type="journal article" date="2014" name="Int. J. Syst. Evol. Microbiol.">
        <title>Complete genome sequence of Corynebacterium casei LMG S-19264T (=DSM 44701T), isolated from a smear-ripened cheese.</title>
        <authorList>
            <consortium name="US DOE Joint Genome Institute (JGI-PGF)"/>
            <person name="Walter F."/>
            <person name="Albersmeier A."/>
            <person name="Kalinowski J."/>
            <person name="Ruckert C."/>
        </authorList>
    </citation>
    <scope>NUCLEOTIDE SEQUENCE</scope>
    <source>
        <strain evidence="2">VKM B-1606</strain>
    </source>
</reference>
<reference evidence="2" key="3">
    <citation type="submission" date="2023-01" db="EMBL/GenBank/DDBJ databases">
        <authorList>
            <person name="Sun Q."/>
            <person name="Evtushenko L."/>
        </authorList>
    </citation>
    <scope>NUCLEOTIDE SEQUENCE</scope>
    <source>
        <strain evidence="2">VKM B-1606</strain>
    </source>
</reference>
<evidence type="ECO:0000313" key="2">
    <source>
        <dbReference type="EMBL" id="GLK55645.1"/>
    </source>
</evidence>
<evidence type="ECO:0000313" key="5">
    <source>
        <dbReference type="Proteomes" id="UP001143400"/>
    </source>
</evidence>
<evidence type="ECO:0000259" key="1">
    <source>
        <dbReference type="Pfam" id="PF07811"/>
    </source>
</evidence>
<dbReference type="InterPro" id="IPR012495">
    <property type="entry name" value="TadE-like_dom"/>
</dbReference>
<evidence type="ECO:0000313" key="4">
    <source>
        <dbReference type="Proteomes" id="UP000758856"/>
    </source>
</evidence>
<accession>A0A9W6MRF0</accession>
<dbReference type="EMBL" id="JAFBCY010000001">
    <property type="protein sequence ID" value="MBM7850352.1"/>
    <property type="molecule type" value="Genomic_DNA"/>
</dbReference>
<comment type="caution">
    <text evidence="2">The sequence shown here is derived from an EMBL/GenBank/DDBJ whole genome shotgun (WGS) entry which is preliminary data.</text>
</comment>
<keyword evidence="4" id="KW-1185">Reference proteome</keyword>
<gene>
    <name evidence="2" type="ORF">GCM10008170_16640</name>
    <name evidence="3" type="ORF">JOD31_000564</name>
</gene>
<dbReference type="Pfam" id="PF07811">
    <property type="entry name" value="TadE"/>
    <property type="match status" value="1"/>
</dbReference>
<proteinExistence type="predicted"/>
<sequence>MIAPVLLLFVFGTIEVGLMMAAQHVLDDAVFMGSRTSKTGYVASTSTQTATVAAAIRKAAQAYLDPTKIIVTSTSYADYSSINPEPFTDTNKNGVRDAGEAYTDVNGNGSYDDGKGSAGYGTGGQIVVFTATYNWPVHTPMIADLIATKGVRTLSARAVVRNEPYGTMP</sequence>
<dbReference type="Proteomes" id="UP000758856">
    <property type="component" value="Unassembled WGS sequence"/>
</dbReference>
<dbReference type="Proteomes" id="UP001143400">
    <property type="component" value="Unassembled WGS sequence"/>
</dbReference>